<protein>
    <submittedName>
        <fullName evidence="3">Uncharacterized protein</fullName>
    </submittedName>
</protein>
<keyword evidence="4" id="KW-1185">Reference proteome</keyword>
<comment type="caution">
    <text evidence="3">The sequence shown here is derived from an EMBL/GenBank/DDBJ whole genome shotgun (WGS) entry which is preliminary data.</text>
</comment>
<feature type="region of interest" description="Disordered" evidence="1">
    <location>
        <begin position="63"/>
        <end position="103"/>
    </location>
</feature>
<proteinExistence type="predicted"/>
<dbReference type="Proteomes" id="UP001337655">
    <property type="component" value="Unassembled WGS sequence"/>
</dbReference>
<dbReference type="EMBL" id="JAVRRT010000008">
    <property type="protein sequence ID" value="KAK5169745.1"/>
    <property type="molecule type" value="Genomic_DNA"/>
</dbReference>
<feature type="signal peptide" evidence="2">
    <location>
        <begin position="1"/>
        <end position="20"/>
    </location>
</feature>
<accession>A0AAV9PDG0</accession>
<gene>
    <name evidence="3" type="ORF">LTR77_005723</name>
</gene>
<evidence type="ECO:0000313" key="3">
    <source>
        <dbReference type="EMBL" id="KAK5169745.1"/>
    </source>
</evidence>
<feature type="compositionally biased region" description="Polar residues" evidence="1">
    <location>
        <begin position="67"/>
        <end position="80"/>
    </location>
</feature>
<organism evidence="3 4">
    <name type="scientific">Saxophila tyrrhenica</name>
    <dbReference type="NCBI Taxonomy" id="1690608"/>
    <lineage>
        <taxon>Eukaryota</taxon>
        <taxon>Fungi</taxon>
        <taxon>Dikarya</taxon>
        <taxon>Ascomycota</taxon>
        <taxon>Pezizomycotina</taxon>
        <taxon>Dothideomycetes</taxon>
        <taxon>Dothideomycetidae</taxon>
        <taxon>Mycosphaerellales</taxon>
        <taxon>Extremaceae</taxon>
        <taxon>Saxophila</taxon>
    </lineage>
</organism>
<dbReference type="GeneID" id="89927064"/>
<sequence length="313" mass="33876">MASLVRIAGVGLVIVTSTTAAPVPPIFSLIPAPLVPGPTNPTGLAKCMRTYGAPHCIELWERPNFKPQGSGQDTAAQGATKNEGAAPSSELEARAPQPPPDEDWEDVVGKICLEHPWIPGFCDDHQPEPTDEGLVPTSELEPRAVLAEPPFKGHDDALAKICYHNPIPDLCDDIVTKSPRRSTVETRDNIFHKLLKIGWDDAVTATVSDHPGEVLEDAMNEPEPRSLPDSPPHHVKPLGSGPDAAPREAYNNAENLLPPTAKREAAQIDGPLDGPYEYGPWTDETYREPTWLRPVLGWKCDVGATVDVPLFCT</sequence>
<feature type="region of interest" description="Disordered" evidence="1">
    <location>
        <begin position="215"/>
        <end position="248"/>
    </location>
</feature>
<dbReference type="AlphaFoldDB" id="A0AAV9PDG0"/>
<keyword evidence="2" id="KW-0732">Signal</keyword>
<evidence type="ECO:0000256" key="2">
    <source>
        <dbReference type="SAM" id="SignalP"/>
    </source>
</evidence>
<evidence type="ECO:0000313" key="4">
    <source>
        <dbReference type="Proteomes" id="UP001337655"/>
    </source>
</evidence>
<feature type="chain" id="PRO_5043911605" evidence="2">
    <location>
        <begin position="21"/>
        <end position="313"/>
    </location>
</feature>
<reference evidence="3 4" key="1">
    <citation type="submission" date="2023-08" db="EMBL/GenBank/DDBJ databases">
        <title>Black Yeasts Isolated from many extreme environments.</title>
        <authorList>
            <person name="Coleine C."/>
            <person name="Stajich J.E."/>
            <person name="Selbmann L."/>
        </authorList>
    </citation>
    <scope>NUCLEOTIDE SEQUENCE [LARGE SCALE GENOMIC DNA]</scope>
    <source>
        <strain evidence="3 4">CCFEE 5935</strain>
    </source>
</reference>
<dbReference type="RefSeq" id="XP_064659091.1">
    <property type="nucleotide sequence ID" value="XM_064802966.1"/>
</dbReference>
<name>A0AAV9PDG0_9PEZI</name>
<evidence type="ECO:0000256" key="1">
    <source>
        <dbReference type="SAM" id="MobiDB-lite"/>
    </source>
</evidence>